<sequence>MKKNKLDKDYWENRYSKDETGWNIGYASTPIEKYISQLQDKSIKILIPGAGNSFEAELLWNKGFNNTYVLDFAKQPIENFKNRVSTFPHKQLLHQDFFELNQTFDLIIEQTFFCALNPNLRKQYVEKMFQLLNPKGKLAGLLFDFPLTESGPPFGGSFNEYETAFSKYFKIKTLERATNSIKERQGKELFFIFERL</sequence>
<evidence type="ECO:0000256" key="3">
    <source>
        <dbReference type="ARBA" id="ARBA00022679"/>
    </source>
</evidence>
<dbReference type="Proteomes" id="UP001529085">
    <property type="component" value="Unassembled WGS sequence"/>
</dbReference>
<comment type="caution">
    <text evidence="5">The sequence shown here is derived from an EMBL/GenBank/DDBJ whole genome shotgun (WGS) entry which is preliminary data.</text>
</comment>
<dbReference type="GO" id="GO:0032259">
    <property type="term" value="P:methylation"/>
    <property type="evidence" value="ECO:0007669"/>
    <property type="project" value="UniProtKB-KW"/>
</dbReference>
<gene>
    <name evidence="5" type="ORF">P7122_00110</name>
</gene>
<keyword evidence="6" id="KW-1185">Reference proteome</keyword>
<dbReference type="InterPro" id="IPR008854">
    <property type="entry name" value="TPMT"/>
</dbReference>
<organism evidence="5 6">
    <name type="scientific">Winogradskyella marincola</name>
    <dbReference type="NCBI Taxonomy" id="3037795"/>
    <lineage>
        <taxon>Bacteria</taxon>
        <taxon>Pseudomonadati</taxon>
        <taxon>Bacteroidota</taxon>
        <taxon>Flavobacteriia</taxon>
        <taxon>Flavobacteriales</taxon>
        <taxon>Flavobacteriaceae</taxon>
        <taxon>Winogradskyella</taxon>
    </lineage>
</organism>
<protein>
    <submittedName>
        <fullName evidence="5">Methyltransferase domain-containing protein</fullName>
    </submittedName>
</protein>
<reference evidence="5 6" key="1">
    <citation type="submission" date="2023-03" db="EMBL/GenBank/DDBJ databases">
        <title>Strain YYF002 represents a novel species in the genus Winogradskyella isolated from seawater.</title>
        <authorList>
            <person name="Fu Z.-Y."/>
        </authorList>
    </citation>
    <scope>NUCLEOTIDE SEQUENCE [LARGE SCALE GENOMIC DNA]</scope>
    <source>
        <strain evidence="5 6">YYF002</strain>
    </source>
</reference>
<dbReference type="Pfam" id="PF05724">
    <property type="entry name" value="TPMT"/>
    <property type="match status" value="1"/>
</dbReference>
<keyword evidence="2 5" id="KW-0489">Methyltransferase</keyword>
<keyword evidence="1" id="KW-0597">Phosphoprotein</keyword>
<keyword evidence="3" id="KW-0808">Transferase</keyword>
<evidence type="ECO:0000313" key="5">
    <source>
        <dbReference type="EMBL" id="MDG4714260.1"/>
    </source>
</evidence>
<evidence type="ECO:0000313" key="6">
    <source>
        <dbReference type="Proteomes" id="UP001529085"/>
    </source>
</evidence>
<evidence type="ECO:0000256" key="1">
    <source>
        <dbReference type="ARBA" id="ARBA00022553"/>
    </source>
</evidence>
<evidence type="ECO:0000256" key="4">
    <source>
        <dbReference type="ARBA" id="ARBA00022691"/>
    </source>
</evidence>
<keyword evidence="4" id="KW-0949">S-adenosyl-L-methionine</keyword>
<dbReference type="GO" id="GO:0008168">
    <property type="term" value="F:methyltransferase activity"/>
    <property type="evidence" value="ECO:0007669"/>
    <property type="project" value="UniProtKB-KW"/>
</dbReference>
<dbReference type="RefSeq" id="WP_278003752.1">
    <property type="nucleotide sequence ID" value="NZ_JARSBN010000001.1"/>
</dbReference>
<evidence type="ECO:0000256" key="2">
    <source>
        <dbReference type="ARBA" id="ARBA00022603"/>
    </source>
</evidence>
<dbReference type="PANTHER" id="PTHR32183">
    <property type="match status" value="1"/>
</dbReference>
<dbReference type="PANTHER" id="PTHR32183:SF6">
    <property type="entry name" value="CYSTEINE SULFINATE DESULFINASE_CYSTEINE DESULFURASE AND RELATED ENZYMES"/>
    <property type="match status" value="1"/>
</dbReference>
<dbReference type="SUPFAM" id="SSF53335">
    <property type="entry name" value="S-adenosyl-L-methionine-dependent methyltransferases"/>
    <property type="match status" value="1"/>
</dbReference>
<name>A0ABT6FWU1_9FLAO</name>
<dbReference type="PROSITE" id="PS51585">
    <property type="entry name" value="SAM_MT_TPMT"/>
    <property type="match status" value="1"/>
</dbReference>
<dbReference type="Gene3D" id="3.40.50.150">
    <property type="entry name" value="Vaccinia Virus protein VP39"/>
    <property type="match status" value="1"/>
</dbReference>
<proteinExistence type="predicted"/>
<accession>A0ABT6FWU1</accession>
<dbReference type="InterPro" id="IPR029063">
    <property type="entry name" value="SAM-dependent_MTases_sf"/>
</dbReference>
<dbReference type="EMBL" id="JARSBN010000001">
    <property type="protein sequence ID" value="MDG4714260.1"/>
    <property type="molecule type" value="Genomic_DNA"/>
</dbReference>